<name>A0A1G6ZS25_9ACTN</name>
<evidence type="ECO:0000256" key="1">
    <source>
        <dbReference type="SAM" id="Phobius"/>
    </source>
</evidence>
<keyword evidence="1" id="KW-0812">Transmembrane</keyword>
<organism evidence="2 3">
    <name type="scientific">Glycomyces harbinensis</name>
    <dbReference type="NCBI Taxonomy" id="58114"/>
    <lineage>
        <taxon>Bacteria</taxon>
        <taxon>Bacillati</taxon>
        <taxon>Actinomycetota</taxon>
        <taxon>Actinomycetes</taxon>
        <taxon>Glycomycetales</taxon>
        <taxon>Glycomycetaceae</taxon>
        <taxon>Glycomyces</taxon>
    </lineage>
</organism>
<protein>
    <submittedName>
        <fullName evidence="2">Uncharacterized protein</fullName>
    </submittedName>
</protein>
<dbReference type="RefSeq" id="WP_091038401.1">
    <property type="nucleotide sequence ID" value="NZ_FNAD01000011.1"/>
</dbReference>
<accession>A0A1G6ZS25</accession>
<sequence>MSSTDALASRTRREGLRVGWIMLFSALTLLPLWVWQQAREPSNAVEAVTAFMEAVHDKDLERAYSFIDSGIPAGEAAAFLHPDAIGDWDLLSVEQAESSSAFPSPVSVTIGTDEGTAEGSFTVYEHDGEFTLYDPFQTVTVSASSYLSVQVNDRIVPMPPETTWQAWYLGQAQRTIQLLPGVYRFFGGEEIALIGEDDGSSAEVIGTPLPEPAEEAAAALQVAVDDYIDDCVEYRLTAPPGCPFATDGLVDTDERHRVEEVRDPVWTVDEYPVATAVPGTGAYGEPVLLVEFTDPGRITLQGSGTEDWGTWEPFTAACRFGGSALHVLAGADGSLQLAPLGEAATDTCRGTE</sequence>
<gene>
    <name evidence="2" type="ORF">SAMN05216270_111164</name>
</gene>
<proteinExistence type="predicted"/>
<keyword evidence="1" id="KW-1133">Transmembrane helix</keyword>
<dbReference type="STRING" id="58114.SAMN05216270_111164"/>
<feature type="transmembrane region" description="Helical" evidence="1">
    <location>
        <begin position="18"/>
        <end position="35"/>
    </location>
</feature>
<keyword evidence="1" id="KW-0472">Membrane</keyword>
<keyword evidence="3" id="KW-1185">Reference proteome</keyword>
<dbReference type="EMBL" id="FNAD01000011">
    <property type="protein sequence ID" value="SDE05193.1"/>
    <property type="molecule type" value="Genomic_DNA"/>
</dbReference>
<evidence type="ECO:0000313" key="3">
    <source>
        <dbReference type="Proteomes" id="UP000198949"/>
    </source>
</evidence>
<dbReference type="AlphaFoldDB" id="A0A1G6ZS25"/>
<dbReference type="Proteomes" id="UP000198949">
    <property type="component" value="Unassembled WGS sequence"/>
</dbReference>
<evidence type="ECO:0000313" key="2">
    <source>
        <dbReference type="EMBL" id="SDE05193.1"/>
    </source>
</evidence>
<reference evidence="3" key="1">
    <citation type="submission" date="2016-10" db="EMBL/GenBank/DDBJ databases">
        <authorList>
            <person name="Varghese N."/>
            <person name="Submissions S."/>
        </authorList>
    </citation>
    <scope>NUCLEOTIDE SEQUENCE [LARGE SCALE GENOMIC DNA]</scope>
    <source>
        <strain evidence="3">CGMCC 4.3516</strain>
    </source>
</reference>
<dbReference type="OrthoDB" id="3818356at2"/>